<comment type="subcellular location">
    <subcellularLocation>
        <location evidence="1">Cell membrane</location>
        <topology evidence="1">Multi-pass membrane protein</topology>
    </subcellularLocation>
</comment>
<dbReference type="PROSITE" id="PS50850">
    <property type="entry name" value="MFS"/>
    <property type="match status" value="1"/>
</dbReference>
<evidence type="ECO:0000256" key="3">
    <source>
        <dbReference type="ARBA" id="ARBA00022692"/>
    </source>
</evidence>
<evidence type="ECO:0000313" key="10">
    <source>
        <dbReference type="Proteomes" id="UP001595698"/>
    </source>
</evidence>
<dbReference type="Gene3D" id="1.20.1250.20">
    <property type="entry name" value="MFS general substrate transporter like domains"/>
    <property type="match status" value="1"/>
</dbReference>
<dbReference type="EMBL" id="JBHSBC010000022">
    <property type="protein sequence ID" value="MFC3982965.1"/>
    <property type="molecule type" value="Genomic_DNA"/>
</dbReference>
<keyword evidence="4 7" id="KW-1133">Transmembrane helix</keyword>
<evidence type="ECO:0000256" key="6">
    <source>
        <dbReference type="SAM" id="MobiDB-lite"/>
    </source>
</evidence>
<feature type="transmembrane region" description="Helical" evidence="7">
    <location>
        <begin position="274"/>
        <end position="292"/>
    </location>
</feature>
<feature type="region of interest" description="Disordered" evidence="6">
    <location>
        <begin position="388"/>
        <end position="409"/>
    </location>
</feature>
<organism evidence="9 10">
    <name type="scientific">Streptosporangium jomthongense</name>
    <dbReference type="NCBI Taxonomy" id="1193683"/>
    <lineage>
        <taxon>Bacteria</taxon>
        <taxon>Bacillati</taxon>
        <taxon>Actinomycetota</taxon>
        <taxon>Actinomycetes</taxon>
        <taxon>Streptosporangiales</taxon>
        <taxon>Streptosporangiaceae</taxon>
        <taxon>Streptosporangium</taxon>
    </lineage>
</organism>
<feature type="transmembrane region" description="Helical" evidence="7">
    <location>
        <begin position="78"/>
        <end position="101"/>
    </location>
</feature>
<evidence type="ECO:0000256" key="2">
    <source>
        <dbReference type="ARBA" id="ARBA00022475"/>
    </source>
</evidence>
<feature type="transmembrane region" description="Helical" evidence="7">
    <location>
        <begin position="357"/>
        <end position="381"/>
    </location>
</feature>
<evidence type="ECO:0000313" key="9">
    <source>
        <dbReference type="EMBL" id="MFC3982965.1"/>
    </source>
</evidence>
<keyword evidence="10" id="KW-1185">Reference proteome</keyword>
<evidence type="ECO:0000256" key="7">
    <source>
        <dbReference type="SAM" id="Phobius"/>
    </source>
</evidence>
<feature type="transmembrane region" description="Helical" evidence="7">
    <location>
        <begin position="50"/>
        <end position="71"/>
    </location>
</feature>
<dbReference type="InterPro" id="IPR050189">
    <property type="entry name" value="MFS_Efflux_Transporters"/>
</dbReference>
<feature type="transmembrane region" description="Helical" evidence="7">
    <location>
        <begin position="107"/>
        <end position="128"/>
    </location>
</feature>
<feature type="domain" description="Major facilitator superfamily (MFS) profile" evidence="8">
    <location>
        <begin position="12"/>
        <end position="385"/>
    </location>
</feature>
<feature type="compositionally biased region" description="Basic and acidic residues" evidence="6">
    <location>
        <begin position="400"/>
        <end position="409"/>
    </location>
</feature>
<dbReference type="Proteomes" id="UP001595698">
    <property type="component" value="Unassembled WGS sequence"/>
</dbReference>
<keyword evidence="2" id="KW-1003">Cell membrane</keyword>
<name>A0ABV8F4M2_9ACTN</name>
<feature type="transmembrane region" description="Helical" evidence="7">
    <location>
        <begin position="166"/>
        <end position="188"/>
    </location>
</feature>
<feature type="transmembrane region" description="Helical" evidence="7">
    <location>
        <begin position="208"/>
        <end position="228"/>
    </location>
</feature>
<feature type="transmembrane region" description="Helical" evidence="7">
    <location>
        <begin position="135"/>
        <end position="154"/>
    </location>
</feature>
<dbReference type="PANTHER" id="PTHR43124:SF3">
    <property type="entry name" value="CHLORAMPHENICOL EFFLUX PUMP RV0191"/>
    <property type="match status" value="1"/>
</dbReference>
<dbReference type="RefSeq" id="WP_362913816.1">
    <property type="nucleotide sequence ID" value="NZ_JBHSBC010000022.1"/>
</dbReference>
<dbReference type="PANTHER" id="PTHR43124">
    <property type="entry name" value="PURINE EFFLUX PUMP PBUE"/>
    <property type="match status" value="1"/>
</dbReference>
<dbReference type="InterPro" id="IPR036259">
    <property type="entry name" value="MFS_trans_sf"/>
</dbReference>
<dbReference type="InterPro" id="IPR011701">
    <property type="entry name" value="MFS"/>
</dbReference>
<dbReference type="InterPro" id="IPR020846">
    <property type="entry name" value="MFS_dom"/>
</dbReference>
<keyword evidence="3 7" id="KW-0812">Transmembrane</keyword>
<evidence type="ECO:0000259" key="8">
    <source>
        <dbReference type="PROSITE" id="PS50850"/>
    </source>
</evidence>
<evidence type="ECO:0000256" key="1">
    <source>
        <dbReference type="ARBA" id="ARBA00004651"/>
    </source>
</evidence>
<keyword evidence="5 7" id="KW-0472">Membrane</keyword>
<dbReference type="Pfam" id="PF07690">
    <property type="entry name" value="MFS_1"/>
    <property type="match status" value="1"/>
</dbReference>
<sequence>MRTPVRTGNWTAVVAVALGTFSVVTTEMLPVGLLTAMSAELGVSAGTAGLVVTVPGLVGAIVAPVLVVAVGGLDRRRVLVALAALLAVANLLSALAPVFAVMLAARVLVGLSIGGFWAVAAGLGARLAPERAGTATSLIFSGVSLASVLGVPSGTFAGELVGWRPAFAALGVLALVLLVALVLTLPPLPALGTVRARELPGLLRNARLRLGLVVVLLMVTGHFAAYTYVRPVLEQVSGVGPGLVGTLLLVYGLAGVMGNFVAGAVVVRARYGTVLAVAGLLGVCMFALPLAGETRAAVVVSLAAWGLAYGGVSVSMQTWVLTAAPKTPEAGSALFVAVFNAAISLGALLGGRVVDTVAVSGVMWAGGALALLAVPVVVLAVRRRGSQGDRDAVGAPGHQGQERPGEEGA</sequence>
<feature type="transmembrane region" description="Helical" evidence="7">
    <location>
        <begin position="298"/>
        <end position="321"/>
    </location>
</feature>
<protein>
    <submittedName>
        <fullName evidence="9">MFS transporter</fullName>
    </submittedName>
</protein>
<feature type="transmembrane region" description="Helical" evidence="7">
    <location>
        <begin position="248"/>
        <end position="267"/>
    </location>
</feature>
<dbReference type="SUPFAM" id="SSF103473">
    <property type="entry name" value="MFS general substrate transporter"/>
    <property type="match status" value="1"/>
</dbReference>
<accession>A0ABV8F4M2</accession>
<dbReference type="CDD" id="cd17324">
    <property type="entry name" value="MFS_NepI_like"/>
    <property type="match status" value="1"/>
</dbReference>
<evidence type="ECO:0000256" key="5">
    <source>
        <dbReference type="ARBA" id="ARBA00023136"/>
    </source>
</evidence>
<feature type="transmembrane region" description="Helical" evidence="7">
    <location>
        <begin position="333"/>
        <end position="351"/>
    </location>
</feature>
<gene>
    <name evidence="9" type="ORF">ACFOYY_22715</name>
</gene>
<reference evidence="10" key="1">
    <citation type="journal article" date="2019" name="Int. J. Syst. Evol. Microbiol.">
        <title>The Global Catalogue of Microorganisms (GCM) 10K type strain sequencing project: providing services to taxonomists for standard genome sequencing and annotation.</title>
        <authorList>
            <consortium name="The Broad Institute Genomics Platform"/>
            <consortium name="The Broad Institute Genome Sequencing Center for Infectious Disease"/>
            <person name="Wu L."/>
            <person name="Ma J."/>
        </authorList>
    </citation>
    <scope>NUCLEOTIDE SEQUENCE [LARGE SCALE GENOMIC DNA]</scope>
    <source>
        <strain evidence="10">TBRC 7912</strain>
    </source>
</reference>
<evidence type="ECO:0000256" key="4">
    <source>
        <dbReference type="ARBA" id="ARBA00022989"/>
    </source>
</evidence>
<proteinExistence type="predicted"/>
<comment type="caution">
    <text evidence="9">The sequence shown here is derived from an EMBL/GenBank/DDBJ whole genome shotgun (WGS) entry which is preliminary data.</text>
</comment>